<feature type="transmembrane region" description="Helical" evidence="3">
    <location>
        <begin position="30"/>
        <end position="51"/>
    </location>
</feature>
<dbReference type="EnsemblMetazoa" id="tetur01g06690.1">
    <property type="protein sequence ID" value="tetur01g06690.1"/>
    <property type="gene ID" value="tetur01g06690"/>
</dbReference>
<dbReference type="InterPro" id="IPR001314">
    <property type="entry name" value="Peptidase_S1A"/>
</dbReference>
<keyword evidence="3" id="KW-0812">Transmembrane</keyword>
<evidence type="ECO:0000313" key="6">
    <source>
        <dbReference type="Proteomes" id="UP000015104"/>
    </source>
</evidence>
<dbReference type="HOGENOM" id="CLU_006842_6_0_1"/>
<dbReference type="PROSITE" id="PS00135">
    <property type="entry name" value="TRYPSIN_SER"/>
    <property type="match status" value="1"/>
</dbReference>
<proteinExistence type="predicted"/>
<keyword evidence="6" id="KW-1185">Reference proteome</keyword>
<evidence type="ECO:0000313" key="5">
    <source>
        <dbReference type="EnsemblMetazoa" id="tetur01g06690.1"/>
    </source>
</evidence>
<protein>
    <recommendedName>
        <fullName evidence="4">Peptidase S1 domain-containing protein</fullName>
    </recommendedName>
</protein>
<dbReference type="GO" id="GO:0004252">
    <property type="term" value="F:serine-type endopeptidase activity"/>
    <property type="evidence" value="ECO:0007669"/>
    <property type="project" value="InterPro"/>
</dbReference>
<dbReference type="PRINTS" id="PR00722">
    <property type="entry name" value="CHYMOTRYPSIN"/>
</dbReference>
<dbReference type="Pfam" id="PF00089">
    <property type="entry name" value="Trypsin"/>
    <property type="match status" value="1"/>
</dbReference>
<dbReference type="SMART" id="SM00020">
    <property type="entry name" value="Tryp_SPc"/>
    <property type="match status" value="1"/>
</dbReference>
<keyword evidence="2" id="KW-0645">Protease</keyword>
<dbReference type="InterPro" id="IPR018114">
    <property type="entry name" value="TRYPSIN_HIS"/>
</dbReference>
<dbReference type="PANTHER" id="PTHR24260:SF136">
    <property type="entry name" value="GH08193P-RELATED"/>
    <property type="match status" value="1"/>
</dbReference>
<dbReference type="AlphaFoldDB" id="T1JRF4"/>
<dbReference type="GO" id="GO:0006508">
    <property type="term" value="P:proteolysis"/>
    <property type="evidence" value="ECO:0007669"/>
    <property type="project" value="UniProtKB-KW"/>
</dbReference>
<dbReference type="InterPro" id="IPR033116">
    <property type="entry name" value="TRYPSIN_SER"/>
</dbReference>
<dbReference type="STRING" id="32264.T1JRF4"/>
<dbReference type="Proteomes" id="UP000015104">
    <property type="component" value="Unassembled WGS sequence"/>
</dbReference>
<dbReference type="InterPro" id="IPR051333">
    <property type="entry name" value="CLIP_Serine_Protease"/>
</dbReference>
<dbReference type="EMBL" id="CAEY01000448">
    <property type="status" value="NOT_ANNOTATED_CDS"/>
    <property type="molecule type" value="Genomic_DNA"/>
</dbReference>
<sequence length="323" mass="36315">MLANDYEAQLILVLGESQGMMMIETREYPVDAALMLLNQMINIVILMIILYSNFVSTTEVENTTETEYHEKIAYGRYVYEPGAYPFYYSIQYPILSPTEGYVHVCSGALLGKRLMITAAHCLVNTSHIPLYRVLPNYRNTPLILPNDLVFKIEDYEIHPGANQGIFPFKDDIAIVRLDQDDPRPGVNLLKPIIPLHRCLPVKMMGYGYTESGDYPYRLKDATVFLLSDEECLDVLPYPIYIPISNICVSNSIGSAGCSGDSGGPLVLENPQNGKSYLYGVLTGGPDPCRQSDMTTYVNVLVYLYWIDAAMLRLSRDELRSDSD</sequence>
<evidence type="ECO:0000256" key="2">
    <source>
        <dbReference type="RuleBase" id="RU363034"/>
    </source>
</evidence>
<keyword evidence="2" id="KW-0378">Hydrolase</keyword>
<dbReference type="PROSITE" id="PS00134">
    <property type="entry name" value="TRYPSIN_HIS"/>
    <property type="match status" value="1"/>
</dbReference>
<dbReference type="PANTHER" id="PTHR24260">
    <property type="match status" value="1"/>
</dbReference>
<dbReference type="InterPro" id="IPR001254">
    <property type="entry name" value="Trypsin_dom"/>
</dbReference>
<reference evidence="5" key="2">
    <citation type="submission" date="2015-06" db="UniProtKB">
        <authorList>
            <consortium name="EnsemblMetazoa"/>
        </authorList>
    </citation>
    <scope>IDENTIFICATION</scope>
</reference>
<dbReference type="InterPro" id="IPR009003">
    <property type="entry name" value="Peptidase_S1_PA"/>
</dbReference>
<dbReference type="InterPro" id="IPR043504">
    <property type="entry name" value="Peptidase_S1_PA_chymotrypsin"/>
</dbReference>
<evidence type="ECO:0000256" key="3">
    <source>
        <dbReference type="SAM" id="Phobius"/>
    </source>
</evidence>
<evidence type="ECO:0000259" key="4">
    <source>
        <dbReference type="PROSITE" id="PS50240"/>
    </source>
</evidence>
<reference evidence="6" key="1">
    <citation type="submission" date="2011-08" db="EMBL/GenBank/DDBJ databases">
        <authorList>
            <person name="Rombauts S."/>
        </authorList>
    </citation>
    <scope>NUCLEOTIDE SEQUENCE</scope>
    <source>
        <strain evidence="6">London</strain>
    </source>
</reference>
<accession>T1JRF4</accession>
<keyword evidence="2" id="KW-0720">Serine protease</keyword>
<organism evidence="5 6">
    <name type="scientific">Tetranychus urticae</name>
    <name type="common">Two-spotted spider mite</name>
    <dbReference type="NCBI Taxonomy" id="32264"/>
    <lineage>
        <taxon>Eukaryota</taxon>
        <taxon>Metazoa</taxon>
        <taxon>Ecdysozoa</taxon>
        <taxon>Arthropoda</taxon>
        <taxon>Chelicerata</taxon>
        <taxon>Arachnida</taxon>
        <taxon>Acari</taxon>
        <taxon>Acariformes</taxon>
        <taxon>Trombidiformes</taxon>
        <taxon>Prostigmata</taxon>
        <taxon>Eleutherengona</taxon>
        <taxon>Raphignathae</taxon>
        <taxon>Tetranychoidea</taxon>
        <taxon>Tetranychidae</taxon>
        <taxon>Tetranychus</taxon>
    </lineage>
</organism>
<dbReference type="SUPFAM" id="SSF50494">
    <property type="entry name" value="Trypsin-like serine proteases"/>
    <property type="match status" value="1"/>
</dbReference>
<keyword evidence="3" id="KW-0472">Membrane</keyword>
<dbReference type="PROSITE" id="PS50240">
    <property type="entry name" value="TRYPSIN_DOM"/>
    <property type="match status" value="1"/>
</dbReference>
<dbReference type="Gene3D" id="2.40.10.10">
    <property type="entry name" value="Trypsin-like serine proteases"/>
    <property type="match status" value="1"/>
</dbReference>
<evidence type="ECO:0000256" key="1">
    <source>
        <dbReference type="ARBA" id="ARBA00023157"/>
    </source>
</evidence>
<feature type="domain" description="Peptidase S1" evidence="4">
    <location>
        <begin position="72"/>
        <end position="311"/>
    </location>
</feature>
<dbReference type="eggNOG" id="KOG3627">
    <property type="taxonomic scope" value="Eukaryota"/>
</dbReference>
<name>T1JRF4_TETUR</name>
<keyword evidence="1" id="KW-1015">Disulfide bond</keyword>
<keyword evidence="3" id="KW-1133">Transmembrane helix</keyword>